<evidence type="ECO:0000259" key="9">
    <source>
        <dbReference type="PROSITE" id="PS50109"/>
    </source>
</evidence>
<dbReference type="PANTHER" id="PTHR45453">
    <property type="entry name" value="PHOSPHATE REGULON SENSOR PROTEIN PHOR"/>
    <property type="match status" value="1"/>
</dbReference>
<evidence type="ECO:0000256" key="2">
    <source>
        <dbReference type="ARBA" id="ARBA00004370"/>
    </source>
</evidence>
<evidence type="ECO:0000256" key="1">
    <source>
        <dbReference type="ARBA" id="ARBA00000085"/>
    </source>
</evidence>
<sequence length="476" mass="52813">MRNKITWKLTFYFSVVLLLFSVIIGSVFMVLFKNHTMQLQKAELQKRAETMAGTISGFADGSGSGNGMMGSGKMGYGAYLRFLNDIAMTDVWIVNQNLDLITGGPMAQYQYSDLPQDADKVVKEVFQNKTTFSEGFSGLLSKPTLTVGTPILSDGKVVGALLLHSPVEGINEANFQGFLILIISIIAAFLLTLVLSGILAAKFTKPLKKMKNSATLLAAGNYTAKTGVRQRDEIGELAAAIDILSERLDLAGRESEKLNQLRRDFVANISHELRTPVTVIRGSLEALCDEVVTDPEQVKSYHRQMLNESMFLQRLVNDLLDLSRLQNTDFKIEIQQISLCDVLNDAIRSAQHMAQGKNIEIQQKQETPLCSVMGDYGRLRQMFLIILDNAVKFSPQGGVVTVSLIDKTVSIRDNGIGIAQEDLPYIFDRFYKVKSEENKIGTGLGLAIAKQIADRHNIHISIRSEINQGTEFRFEF</sequence>
<dbReference type="Proteomes" id="UP000719942">
    <property type="component" value="Unassembled WGS sequence"/>
</dbReference>
<dbReference type="InterPro" id="IPR005467">
    <property type="entry name" value="His_kinase_dom"/>
</dbReference>
<keyword evidence="8" id="KW-0472">Membrane</keyword>
<evidence type="ECO:0000256" key="3">
    <source>
        <dbReference type="ARBA" id="ARBA00012438"/>
    </source>
</evidence>
<dbReference type="InterPro" id="IPR036097">
    <property type="entry name" value="HisK_dim/P_sf"/>
</dbReference>
<reference evidence="11 12" key="1">
    <citation type="submission" date="2021-03" db="EMBL/GenBank/DDBJ databases">
        <title>Caproiciproducens sp. nov. isolated from feces of cow.</title>
        <authorList>
            <person name="Choi J.-Y."/>
        </authorList>
    </citation>
    <scope>NUCLEOTIDE SEQUENCE [LARGE SCALE GENOMIC DNA]</scope>
    <source>
        <strain evidence="11 12">AGMB10547</strain>
    </source>
</reference>
<dbReference type="CDD" id="cd00075">
    <property type="entry name" value="HATPase"/>
    <property type="match status" value="1"/>
</dbReference>
<name>A0ABS7DLQ9_9FIRM</name>
<dbReference type="InterPro" id="IPR050351">
    <property type="entry name" value="BphY/WalK/GraS-like"/>
</dbReference>
<dbReference type="SMART" id="SM00387">
    <property type="entry name" value="HATPase_c"/>
    <property type="match status" value="1"/>
</dbReference>
<dbReference type="Pfam" id="PF00512">
    <property type="entry name" value="HisKA"/>
    <property type="match status" value="1"/>
</dbReference>
<dbReference type="PANTHER" id="PTHR45453:SF1">
    <property type="entry name" value="PHOSPHATE REGULON SENSOR PROTEIN PHOR"/>
    <property type="match status" value="1"/>
</dbReference>
<evidence type="ECO:0000256" key="4">
    <source>
        <dbReference type="ARBA" id="ARBA00022553"/>
    </source>
</evidence>
<keyword evidence="8" id="KW-0812">Transmembrane</keyword>
<comment type="catalytic activity">
    <reaction evidence="1">
        <text>ATP + protein L-histidine = ADP + protein N-phospho-L-histidine.</text>
        <dbReference type="EC" id="2.7.13.3"/>
    </reaction>
</comment>
<keyword evidence="7" id="KW-0902">Two-component regulatory system</keyword>
<evidence type="ECO:0000313" key="12">
    <source>
        <dbReference type="Proteomes" id="UP000719942"/>
    </source>
</evidence>
<organism evidence="11 12">
    <name type="scientific">Caproiciproducens faecalis</name>
    <dbReference type="NCBI Taxonomy" id="2820301"/>
    <lineage>
        <taxon>Bacteria</taxon>
        <taxon>Bacillati</taxon>
        <taxon>Bacillota</taxon>
        <taxon>Clostridia</taxon>
        <taxon>Eubacteriales</taxon>
        <taxon>Acutalibacteraceae</taxon>
        <taxon>Caproiciproducens</taxon>
    </lineage>
</organism>
<evidence type="ECO:0000256" key="7">
    <source>
        <dbReference type="ARBA" id="ARBA00023012"/>
    </source>
</evidence>
<dbReference type="SMART" id="SM00304">
    <property type="entry name" value="HAMP"/>
    <property type="match status" value="1"/>
</dbReference>
<evidence type="ECO:0000256" key="8">
    <source>
        <dbReference type="SAM" id="Phobius"/>
    </source>
</evidence>
<accession>A0ABS7DLQ9</accession>
<dbReference type="InterPro" id="IPR036890">
    <property type="entry name" value="HATPase_C_sf"/>
</dbReference>
<comment type="caution">
    <text evidence="11">The sequence shown here is derived from an EMBL/GenBank/DDBJ whole genome shotgun (WGS) entry which is preliminary data.</text>
</comment>
<keyword evidence="12" id="KW-1185">Reference proteome</keyword>
<feature type="transmembrane region" description="Helical" evidence="8">
    <location>
        <begin position="178"/>
        <end position="201"/>
    </location>
</feature>
<evidence type="ECO:0000259" key="10">
    <source>
        <dbReference type="PROSITE" id="PS50885"/>
    </source>
</evidence>
<gene>
    <name evidence="11" type="ORF">J5W02_04160</name>
</gene>
<dbReference type="SUPFAM" id="SSF55874">
    <property type="entry name" value="ATPase domain of HSP90 chaperone/DNA topoisomerase II/histidine kinase"/>
    <property type="match status" value="1"/>
</dbReference>
<keyword evidence="5" id="KW-0808">Transferase</keyword>
<feature type="domain" description="HAMP" evidence="10">
    <location>
        <begin position="201"/>
        <end position="253"/>
    </location>
</feature>
<dbReference type="InterPro" id="IPR003661">
    <property type="entry name" value="HisK_dim/P_dom"/>
</dbReference>
<dbReference type="Gene3D" id="6.10.340.10">
    <property type="match status" value="1"/>
</dbReference>
<comment type="subcellular location">
    <subcellularLocation>
        <location evidence="2">Membrane</location>
    </subcellularLocation>
</comment>
<evidence type="ECO:0000256" key="6">
    <source>
        <dbReference type="ARBA" id="ARBA00022777"/>
    </source>
</evidence>
<keyword evidence="6" id="KW-0418">Kinase</keyword>
<evidence type="ECO:0000256" key="5">
    <source>
        <dbReference type="ARBA" id="ARBA00022679"/>
    </source>
</evidence>
<keyword evidence="4" id="KW-0597">Phosphoprotein</keyword>
<keyword evidence="8" id="KW-1133">Transmembrane helix</keyword>
<dbReference type="Pfam" id="PF02518">
    <property type="entry name" value="HATPase_c"/>
    <property type="match status" value="1"/>
</dbReference>
<dbReference type="CDD" id="cd00082">
    <property type="entry name" value="HisKA"/>
    <property type="match status" value="1"/>
</dbReference>
<dbReference type="Gene3D" id="3.30.565.10">
    <property type="entry name" value="Histidine kinase-like ATPase, C-terminal domain"/>
    <property type="match status" value="1"/>
</dbReference>
<feature type="transmembrane region" description="Helical" evidence="8">
    <location>
        <begin position="12"/>
        <end position="32"/>
    </location>
</feature>
<dbReference type="SUPFAM" id="SSF158472">
    <property type="entry name" value="HAMP domain-like"/>
    <property type="match status" value="1"/>
</dbReference>
<dbReference type="InterPro" id="IPR004358">
    <property type="entry name" value="Sig_transdc_His_kin-like_C"/>
</dbReference>
<dbReference type="EC" id="2.7.13.3" evidence="3"/>
<evidence type="ECO:0000313" key="11">
    <source>
        <dbReference type="EMBL" id="MBW7571997.1"/>
    </source>
</evidence>
<dbReference type="Pfam" id="PF00672">
    <property type="entry name" value="HAMP"/>
    <property type="match status" value="1"/>
</dbReference>
<protein>
    <recommendedName>
        <fullName evidence="3">histidine kinase</fullName>
        <ecNumber evidence="3">2.7.13.3</ecNumber>
    </recommendedName>
</protein>
<dbReference type="PROSITE" id="PS50885">
    <property type="entry name" value="HAMP"/>
    <property type="match status" value="1"/>
</dbReference>
<dbReference type="SMART" id="SM00388">
    <property type="entry name" value="HisKA"/>
    <property type="match status" value="1"/>
</dbReference>
<dbReference type="RefSeq" id="WP_219964362.1">
    <property type="nucleotide sequence ID" value="NZ_JAGFNZ010000001.1"/>
</dbReference>
<dbReference type="CDD" id="cd06225">
    <property type="entry name" value="HAMP"/>
    <property type="match status" value="1"/>
</dbReference>
<feature type="domain" description="Histidine kinase" evidence="9">
    <location>
        <begin position="268"/>
        <end position="476"/>
    </location>
</feature>
<dbReference type="InterPro" id="IPR003594">
    <property type="entry name" value="HATPase_dom"/>
</dbReference>
<dbReference type="InterPro" id="IPR003660">
    <property type="entry name" value="HAMP_dom"/>
</dbReference>
<dbReference type="Gene3D" id="1.10.287.130">
    <property type="match status" value="1"/>
</dbReference>
<dbReference type="EMBL" id="JAGFNZ010000001">
    <property type="protein sequence ID" value="MBW7571997.1"/>
    <property type="molecule type" value="Genomic_DNA"/>
</dbReference>
<dbReference type="PROSITE" id="PS50109">
    <property type="entry name" value="HIS_KIN"/>
    <property type="match status" value="1"/>
</dbReference>
<proteinExistence type="predicted"/>
<dbReference type="SUPFAM" id="SSF47384">
    <property type="entry name" value="Homodimeric domain of signal transducing histidine kinase"/>
    <property type="match status" value="1"/>
</dbReference>
<dbReference type="PRINTS" id="PR00344">
    <property type="entry name" value="BCTRLSENSOR"/>
</dbReference>